<evidence type="ECO:0000259" key="25">
    <source>
        <dbReference type="PROSITE" id="PS50011"/>
    </source>
</evidence>
<dbReference type="InterPro" id="IPR008266">
    <property type="entry name" value="Tyr_kinase_AS"/>
</dbReference>
<dbReference type="InterPro" id="IPR017441">
    <property type="entry name" value="Protein_kinase_ATP_BS"/>
</dbReference>
<feature type="domain" description="SH2" evidence="23">
    <location>
        <begin position="688"/>
        <end position="778"/>
    </location>
</feature>
<dbReference type="Gene3D" id="3.30.505.10">
    <property type="entry name" value="SH2 domain"/>
    <property type="match status" value="1"/>
</dbReference>
<feature type="compositionally biased region" description="Basic and acidic residues" evidence="22">
    <location>
        <begin position="508"/>
        <end position="519"/>
    </location>
</feature>
<dbReference type="GO" id="GO:0032049">
    <property type="term" value="P:cardiolipin biosynthetic process"/>
    <property type="evidence" value="ECO:0007669"/>
    <property type="project" value="InterPro"/>
</dbReference>
<dbReference type="InterPro" id="IPR035027">
    <property type="entry name" value="Csk-like_SH2"/>
</dbReference>
<dbReference type="GO" id="GO:0004715">
    <property type="term" value="F:non-membrane spanning protein tyrosine kinase activity"/>
    <property type="evidence" value="ECO:0007669"/>
    <property type="project" value="UniProtKB-EC"/>
</dbReference>
<dbReference type="Pfam" id="PF00017">
    <property type="entry name" value="SH2"/>
    <property type="match status" value="1"/>
</dbReference>
<organism evidence="27 28">
    <name type="scientific">Caenorhabditis briggsae</name>
    <dbReference type="NCBI Taxonomy" id="6238"/>
    <lineage>
        <taxon>Eukaryota</taxon>
        <taxon>Metazoa</taxon>
        <taxon>Ecdysozoa</taxon>
        <taxon>Nematoda</taxon>
        <taxon>Chromadorea</taxon>
        <taxon>Rhabditida</taxon>
        <taxon>Rhabditina</taxon>
        <taxon>Rhabditomorpha</taxon>
        <taxon>Rhabditoidea</taxon>
        <taxon>Rhabditidae</taxon>
        <taxon>Peloderinae</taxon>
        <taxon>Caenorhabditis</taxon>
    </lineage>
</organism>
<dbReference type="EMBL" id="CP092620">
    <property type="protein sequence ID" value="UMM11632.1"/>
    <property type="molecule type" value="Genomic_DNA"/>
</dbReference>
<comment type="catalytic activity">
    <reaction evidence="17 21">
        <text>L-tyrosyl-[protein] + ATP = O-phospho-L-tyrosyl-[protein] + ADP + H(+)</text>
        <dbReference type="Rhea" id="RHEA:10596"/>
        <dbReference type="Rhea" id="RHEA-COMP:10136"/>
        <dbReference type="Rhea" id="RHEA-COMP:20101"/>
        <dbReference type="ChEBI" id="CHEBI:15378"/>
        <dbReference type="ChEBI" id="CHEBI:30616"/>
        <dbReference type="ChEBI" id="CHEBI:46858"/>
        <dbReference type="ChEBI" id="CHEBI:61978"/>
        <dbReference type="ChEBI" id="CHEBI:456216"/>
        <dbReference type="EC" id="2.7.10.2"/>
    </reaction>
</comment>
<keyword evidence="15" id="KW-1208">Phospholipid metabolism</keyword>
<evidence type="ECO:0000256" key="19">
    <source>
        <dbReference type="PROSITE-ProRule" id="PRU00192"/>
    </source>
</evidence>
<reference evidence="27 28" key="1">
    <citation type="submission" date="2022-04" db="EMBL/GenBank/DDBJ databases">
        <title>Chromosome-level reference genomes for two strains of Caenorhabditis briggsae: an improved platform for comparative genomics.</title>
        <authorList>
            <person name="Stevens L."/>
            <person name="Andersen E."/>
        </authorList>
    </citation>
    <scope>NUCLEOTIDE SEQUENCE [LARGE SCALE GENOMIC DNA]</scope>
    <source>
        <strain evidence="27">VX34</strain>
        <tissue evidence="27">Whole-organism</tissue>
    </source>
</reference>
<dbReference type="InterPro" id="IPR000980">
    <property type="entry name" value="SH2"/>
</dbReference>
<feature type="region of interest" description="Disordered" evidence="22">
    <location>
        <begin position="483"/>
        <end position="519"/>
    </location>
</feature>
<evidence type="ECO:0000256" key="8">
    <source>
        <dbReference type="ARBA" id="ARBA00022741"/>
    </source>
</evidence>
<evidence type="ECO:0000259" key="23">
    <source>
        <dbReference type="PROSITE" id="PS50001"/>
    </source>
</evidence>
<sequence length="1076" mass="122433">MEVLECEMPGIPIESSNLEILETPTQFYEKLLELTTKSERRIALSSLYLGEGLLEKQLVSTIRERMDQVEDIDVTILLDLLRGTRRSSDGESSVTVMKPISDRAKIFLYHTPELNGLVKRVLPQRADEIIGLQHMKLYIFDDNVLISGANLSYSYFTDRTDRWFLFRNCKTLADFFYEIITTVGESSFIVQNDEVVPSSKCDVHPYLGGSQSYRDLLKLRVESVIEKYREARKSDKTVSETWIYPILQMGLLGIHQEYNLLNKVFAMKDAQIKMTMASGYFNFIRDYEDLILNEGTYQLDILTASPFANGFFESKGFSKYIPPLYSKISEQFLLKMQRSNRMNVQMHQYFKEGWTFHAKGLWREHDNKIMTLVGSSNYGYRSVHRDLEAQVMIVTTDPNLMSRLREEKDRLFKFSTHLDMVALQQPEHHIPPIIRVISRLLLLSEEFPITIMLPYSFHNHRSRSHHRNFFRNTPQLLKTSIDRRSHSLGGSSSSPTSSSFSSSDEFDDRPTKDTSWRERHVSNAEIEKIINDFITNGISNMNNGNSYNHHHFPTSIPISCSSHSIQSQSRMNTLNANRDLLSPGNDVIVTRTVSPSFYSHGMPSRDNVFRKDDHVRILGNTSDPAWYRARNASHEEGLVHADCVVRVNGQSYENGIVRMRASGCDPGAASTASSTSSHHSSVANNQPWFHSMISRENTEKLLRGKPDGTFLVRESTNFPGDFTLCMAYHGKVEHYRIEQTSGGQLTCDKEEYFSNLTQLVSHYKRDADGLCHRLVTPIICETATFSSNGSSSFGSSSTVDLEDRTSVFRHAGLVIPSNEIDVGDTIGHGEFGDVRLGTYKNRKVALKVSKRHGNGMLDSLLDEAKFMVGLSHPNLVTLVGVVLDDVNVYMITEYMANGNLIDLLRSRGRHALERRQLMMFAIDICQGMCYLESKQIVHRDLAARNVLLDEDLVAKVSDFGLAKKANSQSNDSASGKFPIKWTAPEALRHSQFTTKSDVWSFGILLWEIFSFGRVPYPRIPIQDVVRYIEKGYRMEAPEGCPPEVFKVMNETWALSAQDRPSFGQVLQKLTSIRKTV</sequence>
<dbReference type="SUPFAM" id="SSF55550">
    <property type="entry name" value="SH2 domain"/>
    <property type="match status" value="1"/>
</dbReference>
<evidence type="ECO:0000256" key="20">
    <source>
        <dbReference type="PROSITE-ProRule" id="PRU10141"/>
    </source>
</evidence>
<dbReference type="Proteomes" id="UP000829354">
    <property type="component" value="Chromosome I"/>
</dbReference>
<keyword evidence="13 21" id="KW-0829">Tyrosine-protein kinase</keyword>
<dbReference type="CDD" id="cd09137">
    <property type="entry name" value="PLDc_PGS1_euk_2"/>
    <property type="match status" value="1"/>
</dbReference>
<dbReference type="PANTHER" id="PTHR12586">
    <property type="entry name" value="CDP-DIACYLGLYCEROL--SERINE O-PHOSPHATIDYLTRANSFERASE"/>
    <property type="match status" value="1"/>
</dbReference>
<name>A0AAE9E156_CAEBR</name>
<dbReference type="InterPro" id="IPR001736">
    <property type="entry name" value="PLipase_D/transphosphatidylase"/>
</dbReference>
<dbReference type="PROSITE" id="PS50011">
    <property type="entry name" value="PROTEIN_KINASE_DOM"/>
    <property type="match status" value="1"/>
</dbReference>
<gene>
    <name evidence="27" type="ORF">L5515_000822</name>
</gene>
<evidence type="ECO:0000256" key="3">
    <source>
        <dbReference type="ARBA" id="ARBA00010682"/>
    </source>
</evidence>
<dbReference type="CDD" id="cd09937">
    <property type="entry name" value="SH2_csk_like"/>
    <property type="match status" value="1"/>
</dbReference>
<dbReference type="PROSITE" id="PS00107">
    <property type="entry name" value="PROTEIN_KINASE_ATP"/>
    <property type="match status" value="1"/>
</dbReference>
<dbReference type="PROSITE" id="PS50002">
    <property type="entry name" value="SH3"/>
    <property type="match status" value="1"/>
</dbReference>
<dbReference type="SMART" id="SM00252">
    <property type="entry name" value="SH2"/>
    <property type="match status" value="1"/>
</dbReference>
<comment type="similarity">
    <text evidence="3">Belongs to the CDP-alcohol phosphatidyltransferase class-II family.</text>
</comment>
<dbReference type="PRINTS" id="PR00401">
    <property type="entry name" value="SH2DOMAIN"/>
</dbReference>
<keyword evidence="10 20" id="KW-0067">ATP-binding</keyword>
<dbReference type="SUPFAM" id="SSF56024">
    <property type="entry name" value="Phospholipase D/nuclease"/>
    <property type="match status" value="2"/>
</dbReference>
<evidence type="ECO:0000256" key="13">
    <source>
        <dbReference type="ARBA" id="ARBA00023137"/>
    </source>
</evidence>
<comment type="catalytic activity">
    <reaction evidence="16">
        <text>a CDP-1,2-diacyl-sn-glycerol + sn-glycerol 3-phosphate = a 1,2-diacyl-sn-glycero-3-phospho-(1'-sn-glycero-3'-phosphate) + CMP + H(+)</text>
        <dbReference type="Rhea" id="RHEA:12593"/>
        <dbReference type="ChEBI" id="CHEBI:15378"/>
        <dbReference type="ChEBI" id="CHEBI:57597"/>
        <dbReference type="ChEBI" id="CHEBI:58332"/>
        <dbReference type="ChEBI" id="CHEBI:60110"/>
        <dbReference type="ChEBI" id="CHEBI:60377"/>
        <dbReference type="EC" id="2.7.8.5"/>
    </reaction>
</comment>
<dbReference type="AlphaFoldDB" id="A0AAE9E156"/>
<dbReference type="FunFam" id="3.30.505.10:FF:000132">
    <property type="entry name" value="Tyrosine-protein kinase"/>
    <property type="match status" value="1"/>
</dbReference>
<dbReference type="GO" id="GO:0005524">
    <property type="term" value="F:ATP binding"/>
    <property type="evidence" value="ECO:0007669"/>
    <property type="project" value="UniProtKB-UniRule"/>
</dbReference>
<proteinExistence type="inferred from homology"/>
<dbReference type="PANTHER" id="PTHR12586:SF1">
    <property type="entry name" value="CDP-DIACYLGLYCEROL--GLYCEROL-3-PHOSPHATE 3-PHOSPHATIDYLTRANSFERASE, MITOCHONDRIAL"/>
    <property type="match status" value="1"/>
</dbReference>
<keyword evidence="9 21" id="KW-0418">Kinase</keyword>
<evidence type="ECO:0000256" key="11">
    <source>
        <dbReference type="ARBA" id="ARBA00022999"/>
    </source>
</evidence>
<evidence type="ECO:0000256" key="6">
    <source>
        <dbReference type="ARBA" id="ARBA00022679"/>
    </source>
</evidence>
<evidence type="ECO:0000259" key="24">
    <source>
        <dbReference type="PROSITE" id="PS50002"/>
    </source>
</evidence>
<dbReference type="GO" id="GO:0005737">
    <property type="term" value="C:cytoplasm"/>
    <property type="evidence" value="ECO:0007669"/>
    <property type="project" value="UniProtKB-ARBA"/>
</dbReference>
<evidence type="ECO:0000256" key="5">
    <source>
        <dbReference type="ARBA" id="ARBA00022516"/>
    </source>
</evidence>
<evidence type="ECO:0000256" key="9">
    <source>
        <dbReference type="ARBA" id="ARBA00022777"/>
    </source>
</evidence>
<dbReference type="CDD" id="cd09135">
    <property type="entry name" value="PLDc_PGS1_euk_1"/>
    <property type="match status" value="1"/>
</dbReference>
<dbReference type="CDD" id="cd05039">
    <property type="entry name" value="PTKc_Csk_like"/>
    <property type="match status" value="1"/>
</dbReference>
<evidence type="ECO:0000256" key="14">
    <source>
        <dbReference type="ARBA" id="ARBA00023209"/>
    </source>
</evidence>
<keyword evidence="12" id="KW-0443">Lipid metabolism</keyword>
<evidence type="ECO:0000256" key="12">
    <source>
        <dbReference type="ARBA" id="ARBA00023098"/>
    </source>
</evidence>
<keyword evidence="8 20" id="KW-0547">Nucleotide-binding</keyword>
<evidence type="ECO:0000259" key="26">
    <source>
        <dbReference type="PROSITE" id="PS50035"/>
    </source>
</evidence>
<evidence type="ECO:0000256" key="21">
    <source>
        <dbReference type="RuleBase" id="RU362096"/>
    </source>
</evidence>
<dbReference type="PRINTS" id="PR00109">
    <property type="entry name" value="TYRKINASE"/>
</dbReference>
<evidence type="ECO:0000256" key="2">
    <source>
        <dbReference type="ARBA" id="ARBA00005042"/>
    </source>
</evidence>
<dbReference type="InterPro" id="IPR020635">
    <property type="entry name" value="Tyr_kinase_cat_dom"/>
</dbReference>
<feature type="compositionally biased region" description="Low complexity" evidence="22">
    <location>
        <begin position="487"/>
        <end position="503"/>
    </location>
</feature>
<dbReference type="PROSITE" id="PS50035">
    <property type="entry name" value="PLD"/>
    <property type="match status" value="1"/>
</dbReference>
<evidence type="ECO:0000256" key="1">
    <source>
        <dbReference type="ARBA" id="ARBA00003537"/>
    </source>
</evidence>
<dbReference type="Gene3D" id="1.10.510.10">
    <property type="entry name" value="Transferase(Phosphotransferase) domain 1"/>
    <property type="match status" value="1"/>
</dbReference>
<feature type="domain" description="PLD phosphodiesterase" evidence="26">
    <location>
        <begin position="129"/>
        <end position="155"/>
    </location>
</feature>
<comment type="function">
    <text evidence="1">Functions in the biosynthesis of the anionic phospholipids phosphatidylglycerol and cardiolipin.</text>
</comment>
<dbReference type="InterPro" id="IPR016270">
    <property type="entry name" value="PGS1"/>
</dbReference>
<dbReference type="PROSITE" id="PS50001">
    <property type="entry name" value="SH2"/>
    <property type="match status" value="1"/>
</dbReference>
<evidence type="ECO:0000256" key="16">
    <source>
        <dbReference type="ARBA" id="ARBA00048586"/>
    </source>
</evidence>
<keyword evidence="4 19" id="KW-0728">SH3 domain</keyword>
<keyword evidence="7" id="KW-0677">Repeat</keyword>
<dbReference type="EC" id="2.7.10.2" evidence="21"/>
<dbReference type="Pfam" id="PF07714">
    <property type="entry name" value="PK_Tyr_Ser-Thr"/>
    <property type="match status" value="1"/>
</dbReference>
<evidence type="ECO:0000256" key="17">
    <source>
        <dbReference type="ARBA" id="ARBA00051245"/>
    </source>
</evidence>
<keyword evidence="11 18" id="KW-0727">SH2 domain</keyword>
<dbReference type="PROSITE" id="PS00109">
    <property type="entry name" value="PROTEIN_KINASE_TYR"/>
    <property type="match status" value="1"/>
</dbReference>
<dbReference type="SMART" id="SM00219">
    <property type="entry name" value="TyrKc"/>
    <property type="match status" value="1"/>
</dbReference>
<evidence type="ECO:0000313" key="28">
    <source>
        <dbReference type="Proteomes" id="UP000829354"/>
    </source>
</evidence>
<dbReference type="SUPFAM" id="SSF56112">
    <property type="entry name" value="Protein kinase-like (PK-like)"/>
    <property type="match status" value="1"/>
</dbReference>
<evidence type="ECO:0000256" key="4">
    <source>
        <dbReference type="ARBA" id="ARBA00022443"/>
    </source>
</evidence>
<dbReference type="InterPro" id="IPR001245">
    <property type="entry name" value="Ser-Thr/Tyr_kinase_cat_dom"/>
</dbReference>
<dbReference type="InterPro" id="IPR036860">
    <property type="entry name" value="SH2_dom_sf"/>
</dbReference>
<evidence type="ECO:0000256" key="18">
    <source>
        <dbReference type="PROSITE-ProRule" id="PRU00191"/>
    </source>
</evidence>
<dbReference type="GO" id="GO:0008444">
    <property type="term" value="F:CDP-diacylglycerol-glycerol-3-phosphate 3-phosphatidyltransferase activity"/>
    <property type="evidence" value="ECO:0007669"/>
    <property type="project" value="UniProtKB-EC"/>
</dbReference>
<evidence type="ECO:0000313" key="27">
    <source>
        <dbReference type="EMBL" id="UMM11632.1"/>
    </source>
</evidence>
<evidence type="ECO:0000256" key="7">
    <source>
        <dbReference type="ARBA" id="ARBA00022737"/>
    </source>
</evidence>
<evidence type="ECO:0000256" key="15">
    <source>
        <dbReference type="ARBA" id="ARBA00023264"/>
    </source>
</evidence>
<dbReference type="SMART" id="SM00155">
    <property type="entry name" value="PLDc"/>
    <property type="match status" value="2"/>
</dbReference>
<accession>A0AAE9E156</accession>
<keyword evidence="6 21" id="KW-0808">Transferase</keyword>
<protein>
    <recommendedName>
        <fullName evidence="21">Tyrosine-protein kinase</fullName>
        <ecNumber evidence="21">2.7.10.2</ecNumber>
    </recommendedName>
</protein>
<keyword evidence="5" id="KW-0444">Lipid biosynthesis</keyword>
<dbReference type="InterPro" id="IPR001452">
    <property type="entry name" value="SH3_domain"/>
</dbReference>
<feature type="binding site" evidence="20">
    <location>
        <position position="847"/>
    </location>
    <ligand>
        <name>ATP</name>
        <dbReference type="ChEBI" id="CHEBI:30616"/>
    </ligand>
</feature>
<feature type="domain" description="Protein kinase" evidence="25">
    <location>
        <begin position="820"/>
        <end position="1072"/>
    </location>
</feature>
<comment type="similarity">
    <text evidence="21">Belongs to the protein kinase superfamily. Tyr protein kinase family.</text>
</comment>
<comment type="pathway">
    <text evidence="2">Phospholipid metabolism; phosphatidylglycerol biosynthesis; phosphatidylglycerol from CDP-diacylglycerol: step 1/2.</text>
</comment>
<feature type="domain" description="SH3" evidence="24">
    <location>
        <begin position="582"/>
        <end position="649"/>
    </location>
</feature>
<dbReference type="InterPro" id="IPR011009">
    <property type="entry name" value="Kinase-like_dom_sf"/>
</dbReference>
<keyword evidence="28" id="KW-1185">Reference proteome</keyword>
<dbReference type="PRINTS" id="PR00678">
    <property type="entry name" value="PI3KINASEP85"/>
</dbReference>
<dbReference type="Gene3D" id="3.30.870.10">
    <property type="entry name" value="Endonuclease Chain A"/>
    <property type="match status" value="2"/>
</dbReference>
<keyword evidence="14" id="KW-0594">Phospholipid biosynthesis</keyword>
<dbReference type="InterPro" id="IPR000719">
    <property type="entry name" value="Prot_kinase_dom"/>
</dbReference>
<evidence type="ECO:0000256" key="10">
    <source>
        <dbReference type="ARBA" id="ARBA00022840"/>
    </source>
</evidence>
<dbReference type="FunFam" id="1.10.510.10:FF:000376">
    <property type="entry name" value="Tyrosine-protein kinase"/>
    <property type="match status" value="1"/>
</dbReference>
<evidence type="ECO:0000256" key="22">
    <source>
        <dbReference type="SAM" id="MobiDB-lite"/>
    </source>
</evidence>